<name>A0AAW0S2W9_9HYPO</name>
<organism evidence="2 3">
    <name type="scientific">Beauveria asiatica</name>
    <dbReference type="NCBI Taxonomy" id="1069075"/>
    <lineage>
        <taxon>Eukaryota</taxon>
        <taxon>Fungi</taxon>
        <taxon>Dikarya</taxon>
        <taxon>Ascomycota</taxon>
        <taxon>Pezizomycotina</taxon>
        <taxon>Sordariomycetes</taxon>
        <taxon>Hypocreomycetidae</taxon>
        <taxon>Hypocreales</taxon>
        <taxon>Cordycipitaceae</taxon>
        <taxon>Beauveria</taxon>
    </lineage>
</organism>
<feature type="compositionally biased region" description="Basic and acidic residues" evidence="1">
    <location>
        <begin position="409"/>
        <end position="429"/>
    </location>
</feature>
<dbReference type="EMBL" id="JAAHCF010000082">
    <property type="protein sequence ID" value="KAK8148585.1"/>
    <property type="molecule type" value="Genomic_DNA"/>
</dbReference>
<dbReference type="AlphaFoldDB" id="A0AAW0S2W9"/>
<feature type="region of interest" description="Disordered" evidence="1">
    <location>
        <begin position="193"/>
        <end position="217"/>
    </location>
</feature>
<feature type="region of interest" description="Disordered" evidence="1">
    <location>
        <begin position="401"/>
        <end position="429"/>
    </location>
</feature>
<evidence type="ECO:0000313" key="2">
    <source>
        <dbReference type="EMBL" id="KAK8148585.1"/>
    </source>
</evidence>
<dbReference type="Proteomes" id="UP001397290">
    <property type="component" value="Unassembled WGS sequence"/>
</dbReference>
<feature type="region of interest" description="Disordered" evidence="1">
    <location>
        <begin position="41"/>
        <end position="125"/>
    </location>
</feature>
<feature type="region of interest" description="Disordered" evidence="1">
    <location>
        <begin position="233"/>
        <end position="323"/>
    </location>
</feature>
<comment type="caution">
    <text evidence="2">The sequence shown here is derived from an EMBL/GenBank/DDBJ whole genome shotgun (WGS) entry which is preliminary data.</text>
</comment>
<feature type="compositionally biased region" description="Polar residues" evidence="1">
    <location>
        <begin position="252"/>
        <end position="268"/>
    </location>
</feature>
<keyword evidence="3" id="KW-1185">Reference proteome</keyword>
<reference evidence="2 3" key="1">
    <citation type="submission" date="2020-02" db="EMBL/GenBank/DDBJ databases">
        <title>Comparative genomics of the hypocrealean fungal genus Beauvera.</title>
        <authorList>
            <person name="Showalter D.N."/>
            <person name="Bushley K.E."/>
            <person name="Rehner S.A."/>
        </authorList>
    </citation>
    <scope>NUCLEOTIDE SEQUENCE [LARGE SCALE GENOMIC DNA]</scope>
    <source>
        <strain evidence="2 3">ARSEF4384</strain>
    </source>
</reference>
<evidence type="ECO:0000313" key="3">
    <source>
        <dbReference type="Proteomes" id="UP001397290"/>
    </source>
</evidence>
<feature type="compositionally biased region" description="Basic and acidic residues" evidence="1">
    <location>
        <begin position="75"/>
        <end position="89"/>
    </location>
</feature>
<sequence>MATLATSGNPRPPGAQMAYSVGISTMPRRGLADLVSKFETLDKANGSHRRNPSVPRQPLGLTASKTMSSLTSLQDNRRHGENSPLERDGNTIFPLTSSPVAAAPSRTDTLATKPDATLPNKTTHKGRLSATVAEKRRLFETEVPFSKELAGARVIQDYGNCDVPARKKFGQKAFFVTLLWNYVHSPEDSPLRPNFGVSSLQHSHSQNHDKTQGPSIHSVPASSFVLRVHRDADTHNSMRDNESRRFPRAVVSRQSPLRASQVSSTGSPMKSPCKPEMETVGTGSRDTSPSSPRKSIARPPSSGPPLASPVEMKRHSASSITPNASVESVNSIVIAKRGRSVPQLAKNWSPQRIVTPQKPTMPPNASPVEQAEGHGTFVKPKKSNIFRDALGFFESMSHQRPLHPVAAREATKRPSDDIRSITKPPSKREKVKGSLRQLSSSWRFKRASAVGEQEALLEYPAMWKLGSIEAAPRKRLHAEWCDVSADHRRPLGTFKAGEINLLDPYLSSHAKSRRGEEDSHRHIDILLQPSSLHGNFYGTTESDYSEMIEEPDSSRSPVQESPETWKPRSRSSRRWFSRSSGALVSQAHCRLEQPRPVHGMEMKRLMSLCKVQGTVKRRGHSE</sequence>
<feature type="compositionally biased region" description="Basic and acidic residues" evidence="1">
    <location>
        <begin position="233"/>
        <end position="245"/>
    </location>
</feature>
<feature type="region of interest" description="Disordered" evidence="1">
    <location>
        <begin position="544"/>
        <end position="571"/>
    </location>
</feature>
<protein>
    <submittedName>
        <fullName evidence="2">Uncharacterized protein</fullName>
    </submittedName>
</protein>
<feature type="compositionally biased region" description="Polar residues" evidence="1">
    <location>
        <begin position="281"/>
        <end position="293"/>
    </location>
</feature>
<accession>A0AAW0S2W9</accession>
<evidence type="ECO:0000256" key="1">
    <source>
        <dbReference type="SAM" id="MobiDB-lite"/>
    </source>
</evidence>
<proteinExistence type="predicted"/>
<gene>
    <name evidence="2" type="ORF">G3M48_009749</name>
</gene>
<feature type="compositionally biased region" description="Polar residues" evidence="1">
    <location>
        <begin position="63"/>
        <end position="74"/>
    </location>
</feature>